<feature type="region of interest" description="Disordered" evidence="1">
    <location>
        <begin position="1"/>
        <end position="25"/>
    </location>
</feature>
<organism evidence="2">
    <name type="scientific">Culex pipiens</name>
    <name type="common">House mosquito</name>
    <dbReference type="NCBI Taxonomy" id="7175"/>
    <lineage>
        <taxon>Eukaryota</taxon>
        <taxon>Metazoa</taxon>
        <taxon>Ecdysozoa</taxon>
        <taxon>Arthropoda</taxon>
        <taxon>Hexapoda</taxon>
        <taxon>Insecta</taxon>
        <taxon>Pterygota</taxon>
        <taxon>Neoptera</taxon>
        <taxon>Endopterygota</taxon>
        <taxon>Diptera</taxon>
        <taxon>Nematocera</taxon>
        <taxon>Culicoidea</taxon>
        <taxon>Culicidae</taxon>
        <taxon>Culicinae</taxon>
        <taxon>Culicini</taxon>
        <taxon>Culex</taxon>
        <taxon>Culex</taxon>
    </lineage>
</organism>
<feature type="compositionally biased region" description="Polar residues" evidence="1">
    <location>
        <begin position="1"/>
        <end position="10"/>
    </location>
</feature>
<reference evidence="2" key="1">
    <citation type="submission" date="2021-05" db="EMBL/GenBank/DDBJ databases">
        <authorList>
            <person name="Alioto T."/>
            <person name="Alioto T."/>
            <person name="Gomez Garrido J."/>
        </authorList>
    </citation>
    <scope>NUCLEOTIDE SEQUENCE</scope>
</reference>
<evidence type="ECO:0000256" key="1">
    <source>
        <dbReference type="SAM" id="MobiDB-lite"/>
    </source>
</evidence>
<proteinExistence type="predicted"/>
<dbReference type="EMBL" id="HBUE01041140">
    <property type="protein sequence ID" value="CAG6460709.1"/>
    <property type="molecule type" value="Transcribed_RNA"/>
</dbReference>
<evidence type="ECO:0000313" key="2">
    <source>
        <dbReference type="EMBL" id="CAG6460712.1"/>
    </source>
</evidence>
<accession>A0A8D8AP86</accession>
<sequence>MLSTQTQQIGRINGATASGHGKRRRRHRFQAALQARTRRGRFLLLAPTNSHRIHPTVLLGRIRTLLLLLLLLIRIRRQCRFLLPTAGTVLDGLVQARHSRRRRPRLPGQLLTLLARRFLPVWAEYRRKFRLLGRCGQLHRIGGRRSRRYPVAIVYKAERG</sequence>
<dbReference type="EMBL" id="HBUE01041141">
    <property type="protein sequence ID" value="CAG6460712.1"/>
    <property type="molecule type" value="Transcribed_RNA"/>
</dbReference>
<dbReference type="AlphaFoldDB" id="A0A8D8AP86"/>
<name>A0A8D8AP86_CULPI</name>
<protein>
    <submittedName>
        <fullName evidence="2">(northern house mosquito) hypothetical protein</fullName>
    </submittedName>
</protein>